<evidence type="ECO:0000313" key="1">
    <source>
        <dbReference type="EMBL" id="ATY83837.1"/>
    </source>
</evidence>
<name>A0A2K8N4P2_9BACL</name>
<evidence type="ECO:0000313" key="2">
    <source>
        <dbReference type="Proteomes" id="UP000231932"/>
    </source>
</evidence>
<dbReference type="KEGG" id="kyr:CVV65_01665"/>
<dbReference type="EMBL" id="CP024955">
    <property type="protein sequence ID" value="ATY83837.1"/>
    <property type="molecule type" value="Genomic_DNA"/>
</dbReference>
<keyword evidence="2" id="KW-1185">Reference proteome</keyword>
<reference evidence="2" key="1">
    <citation type="submission" date="2017-11" db="EMBL/GenBank/DDBJ databases">
        <title>Complete Genome Sequence of Kyrpidia sp. Strain EA-1, a thermophilic, hydrogen-oxidizing Bacterium, isolated from the Azores.</title>
        <authorList>
            <person name="Reiner J.E."/>
            <person name="Lapp C.J."/>
            <person name="Bunk B."/>
            <person name="Gescher J."/>
        </authorList>
    </citation>
    <scope>NUCLEOTIDE SEQUENCE [LARGE SCALE GENOMIC DNA]</scope>
    <source>
        <strain evidence="2">EA-1</strain>
    </source>
</reference>
<protein>
    <submittedName>
        <fullName evidence="1">Uncharacterized protein</fullName>
    </submittedName>
</protein>
<dbReference type="AlphaFoldDB" id="A0A2K8N4P2"/>
<sequence>MRNLVLDRWELFIQILYESSFFQNLTMPKGENRMTACETLADNIKKKKIKLTDLHTHESFQMVWELLGQERIQKIFYRTEASRARFREAWEEADPQLFYHEYWKPVAELFRGYCPVKWCKITMCVKSVTGLPLSPPGSVSPVVAPSRDAALDLSVTLDLAPSGRVSAARGQSQGLRVAYTPPLQA</sequence>
<dbReference type="Proteomes" id="UP000231932">
    <property type="component" value="Chromosome"/>
</dbReference>
<organism evidence="1 2">
    <name type="scientific">Kyrpidia spormannii</name>
    <dbReference type="NCBI Taxonomy" id="2055160"/>
    <lineage>
        <taxon>Bacteria</taxon>
        <taxon>Bacillati</taxon>
        <taxon>Bacillota</taxon>
        <taxon>Bacilli</taxon>
        <taxon>Bacillales</taxon>
        <taxon>Alicyclobacillaceae</taxon>
        <taxon>Kyrpidia</taxon>
    </lineage>
</organism>
<gene>
    <name evidence="1" type="ORF">CVV65_01665</name>
</gene>
<proteinExistence type="predicted"/>
<accession>A0A2K8N4P2</accession>